<feature type="binding site" evidence="5">
    <location>
        <position position="276"/>
    </location>
    <ligand>
        <name>S-adenosyl-L-methionine</name>
        <dbReference type="ChEBI" id="CHEBI:59789"/>
    </ligand>
</feature>
<dbReference type="KEGG" id="pla:Plav_1326"/>
<dbReference type="EMBL" id="CP000774">
    <property type="protein sequence ID" value="ABS62946.1"/>
    <property type="molecule type" value="Genomic_DNA"/>
</dbReference>
<evidence type="ECO:0000256" key="5">
    <source>
        <dbReference type="PROSITE-ProRule" id="PRU01023"/>
    </source>
</evidence>
<dbReference type="InterPro" id="IPR023267">
    <property type="entry name" value="RCMT"/>
</dbReference>
<dbReference type="HOGENOM" id="CLU_005316_0_4_5"/>
<sequence>MNRADETGLAARQGAASILTAVLKERRAFDDAFIAEAASGHLRNAEPRDRAFARAITATALRRLGTIDHILSLLIDKELPKRAGATENILRAGLAEILFLRVAAHAAVGMNVEAASRDENARHFKALVNAVLRRATREGDAILDNLDTERLDTPDWLWQSWSAAYGEETARAIVRMHYADPPLDISVKRAEERMTIAEALGATVLPSGTLRLEDAGRIEDLPGFDDGAWWVQDAAAALPAKLLGDVTGREVLDLCAAPGGKTAELAAAGAHVTALDRSRPRLDRLEQNLSRLGLEAKTVVADATAYAPGRTWDLILLDAPCSSTGTARRHPDVPHLKSPADRDKLAALQARLLAHAATLLAPGGTLVYCTCSLEPEEGVRQVEAFLAAHPAFRRQPVGVEDVAGLGEIVTGEGDLRTLPCHLAALGGLDGFYAARLTRAS</sequence>
<dbReference type="PRINTS" id="PR02008">
    <property type="entry name" value="RCMTFAMILY"/>
</dbReference>
<dbReference type="AlphaFoldDB" id="A7HSR3"/>
<dbReference type="eggNOG" id="COG0144">
    <property type="taxonomic scope" value="Bacteria"/>
</dbReference>
<dbReference type="InterPro" id="IPR029063">
    <property type="entry name" value="SAM-dependent_MTases_sf"/>
</dbReference>
<keyword evidence="4 5" id="KW-0694">RNA-binding</keyword>
<dbReference type="Proteomes" id="UP000006377">
    <property type="component" value="Chromosome"/>
</dbReference>
<dbReference type="InterPro" id="IPR035926">
    <property type="entry name" value="NusB-like_sf"/>
</dbReference>
<name>A7HSR3_PARL1</name>
<evidence type="ECO:0000256" key="1">
    <source>
        <dbReference type="ARBA" id="ARBA00022603"/>
    </source>
</evidence>
<dbReference type="SUPFAM" id="SSF53335">
    <property type="entry name" value="S-adenosyl-L-methionine-dependent methyltransferases"/>
    <property type="match status" value="1"/>
</dbReference>
<protein>
    <submittedName>
        <fullName evidence="7">Sun protein</fullName>
    </submittedName>
</protein>
<dbReference type="eggNOG" id="COG0781">
    <property type="taxonomic scope" value="Bacteria"/>
</dbReference>
<comment type="similarity">
    <text evidence="5">Belongs to the class I-like SAM-binding methyltransferase superfamily. RsmB/NOP family.</text>
</comment>
<dbReference type="GO" id="GO:0008173">
    <property type="term" value="F:RNA methyltransferase activity"/>
    <property type="evidence" value="ECO:0007669"/>
    <property type="project" value="InterPro"/>
</dbReference>
<keyword evidence="2 5" id="KW-0808">Transferase</keyword>
<dbReference type="Gene3D" id="1.10.940.10">
    <property type="entry name" value="NusB-like"/>
    <property type="match status" value="1"/>
</dbReference>
<dbReference type="CDD" id="cd02440">
    <property type="entry name" value="AdoMet_MTases"/>
    <property type="match status" value="1"/>
</dbReference>
<feature type="domain" description="SAM-dependent MTase RsmB/NOP-type" evidence="6">
    <location>
        <begin position="162"/>
        <end position="439"/>
    </location>
</feature>
<keyword evidence="8" id="KW-1185">Reference proteome</keyword>
<feature type="binding site" evidence="5">
    <location>
        <position position="302"/>
    </location>
    <ligand>
        <name>S-adenosyl-L-methionine</name>
        <dbReference type="ChEBI" id="CHEBI:59789"/>
    </ligand>
</feature>
<dbReference type="RefSeq" id="WP_012110220.1">
    <property type="nucleotide sequence ID" value="NC_009719.1"/>
</dbReference>
<keyword evidence="3 5" id="KW-0949">S-adenosyl-L-methionine</keyword>
<dbReference type="STRING" id="402881.Plav_1326"/>
<gene>
    <name evidence="7" type="ordered locus">Plav_1326</name>
</gene>
<organism evidence="7 8">
    <name type="scientific">Parvibaculum lavamentivorans (strain DS-1 / DSM 13023 / NCIMB 13966)</name>
    <dbReference type="NCBI Taxonomy" id="402881"/>
    <lineage>
        <taxon>Bacteria</taxon>
        <taxon>Pseudomonadati</taxon>
        <taxon>Pseudomonadota</taxon>
        <taxon>Alphaproteobacteria</taxon>
        <taxon>Hyphomicrobiales</taxon>
        <taxon>Parvibaculaceae</taxon>
        <taxon>Parvibaculum</taxon>
    </lineage>
</organism>
<evidence type="ECO:0000256" key="3">
    <source>
        <dbReference type="ARBA" id="ARBA00022691"/>
    </source>
</evidence>
<dbReference type="InterPro" id="IPR049560">
    <property type="entry name" value="MeTrfase_RsmB-F_NOP2_cat"/>
</dbReference>
<evidence type="ECO:0000256" key="4">
    <source>
        <dbReference type="ARBA" id="ARBA00022884"/>
    </source>
</evidence>
<reference evidence="7 8" key="1">
    <citation type="journal article" date="2011" name="Stand. Genomic Sci.">
        <title>Complete genome sequence of Parvibaculum lavamentivorans type strain (DS-1(T)).</title>
        <authorList>
            <person name="Schleheck D."/>
            <person name="Weiss M."/>
            <person name="Pitluck S."/>
            <person name="Bruce D."/>
            <person name="Land M.L."/>
            <person name="Han S."/>
            <person name="Saunders E."/>
            <person name="Tapia R."/>
            <person name="Detter C."/>
            <person name="Brettin T."/>
            <person name="Han J."/>
            <person name="Woyke T."/>
            <person name="Goodwin L."/>
            <person name="Pennacchio L."/>
            <person name="Nolan M."/>
            <person name="Cook A.M."/>
            <person name="Kjelleberg S."/>
            <person name="Thomas T."/>
        </authorList>
    </citation>
    <scope>NUCLEOTIDE SEQUENCE [LARGE SCALE GENOMIC DNA]</scope>
    <source>
        <strain evidence="8">DS-1 / DSM 13023 / NCIMB 13966</strain>
    </source>
</reference>
<evidence type="ECO:0000313" key="7">
    <source>
        <dbReference type="EMBL" id="ABS62946.1"/>
    </source>
</evidence>
<accession>A7HSR3</accession>
<dbReference type="PANTHER" id="PTHR22807:SF61">
    <property type="entry name" value="NOL1_NOP2_SUN FAMILY PROTEIN _ ANTITERMINATION NUSB DOMAIN-CONTAINING PROTEIN"/>
    <property type="match status" value="1"/>
</dbReference>
<dbReference type="Pfam" id="PF01029">
    <property type="entry name" value="NusB"/>
    <property type="match status" value="1"/>
</dbReference>
<evidence type="ECO:0000259" key="6">
    <source>
        <dbReference type="PROSITE" id="PS51686"/>
    </source>
</evidence>
<dbReference type="InterPro" id="IPR006027">
    <property type="entry name" value="NusB_RsmB_TIM44"/>
</dbReference>
<dbReference type="SUPFAM" id="SSF48013">
    <property type="entry name" value="NusB-like"/>
    <property type="match status" value="1"/>
</dbReference>
<feature type="binding site" evidence="5">
    <location>
        <position position="318"/>
    </location>
    <ligand>
        <name>S-adenosyl-L-methionine</name>
        <dbReference type="ChEBI" id="CHEBI:59789"/>
    </ligand>
</feature>
<dbReference type="FunFam" id="3.40.50.150:FF:000257">
    <property type="entry name" value="16S rRNA methyltransferase"/>
    <property type="match status" value="1"/>
</dbReference>
<proteinExistence type="inferred from homology"/>
<evidence type="ECO:0000313" key="8">
    <source>
        <dbReference type="Proteomes" id="UP000006377"/>
    </source>
</evidence>
<dbReference type="GO" id="GO:0001510">
    <property type="term" value="P:RNA methylation"/>
    <property type="evidence" value="ECO:0007669"/>
    <property type="project" value="InterPro"/>
</dbReference>
<dbReference type="GO" id="GO:0003723">
    <property type="term" value="F:RNA binding"/>
    <property type="evidence" value="ECO:0007669"/>
    <property type="project" value="UniProtKB-UniRule"/>
</dbReference>
<feature type="active site" description="Nucleophile" evidence="5">
    <location>
        <position position="371"/>
    </location>
</feature>
<dbReference type="PANTHER" id="PTHR22807">
    <property type="entry name" value="NOP2 YEAST -RELATED NOL1/NOP2/FMU SUN DOMAIN-CONTAINING"/>
    <property type="match status" value="1"/>
</dbReference>
<dbReference type="OrthoDB" id="9810297at2"/>
<feature type="binding site" evidence="5">
    <location>
        <begin position="255"/>
        <end position="261"/>
    </location>
    <ligand>
        <name>S-adenosyl-L-methionine</name>
        <dbReference type="ChEBI" id="CHEBI:59789"/>
    </ligand>
</feature>
<evidence type="ECO:0000256" key="2">
    <source>
        <dbReference type="ARBA" id="ARBA00022679"/>
    </source>
</evidence>
<dbReference type="Pfam" id="PF01189">
    <property type="entry name" value="Methyltr_RsmB-F"/>
    <property type="match status" value="1"/>
</dbReference>
<keyword evidence="1 5" id="KW-0489">Methyltransferase</keyword>
<dbReference type="Gene3D" id="3.40.50.150">
    <property type="entry name" value="Vaccinia Virus protein VP39"/>
    <property type="match status" value="1"/>
</dbReference>
<dbReference type="InterPro" id="IPR001678">
    <property type="entry name" value="MeTrfase_RsmB-F_NOP2_dom"/>
</dbReference>
<dbReference type="GO" id="GO:0006355">
    <property type="term" value="P:regulation of DNA-templated transcription"/>
    <property type="evidence" value="ECO:0007669"/>
    <property type="project" value="InterPro"/>
</dbReference>
<dbReference type="PROSITE" id="PS51686">
    <property type="entry name" value="SAM_MT_RSMB_NOP"/>
    <property type="match status" value="1"/>
</dbReference>